<evidence type="ECO:0000313" key="2">
    <source>
        <dbReference type="Proteomes" id="UP001150603"/>
    </source>
</evidence>
<dbReference type="EMBL" id="JANBPW010000040">
    <property type="protein sequence ID" value="KAJ1951216.1"/>
    <property type="molecule type" value="Genomic_DNA"/>
</dbReference>
<protein>
    <submittedName>
        <fullName evidence="1">Uncharacterized protein</fullName>
    </submittedName>
</protein>
<organism evidence="1 2">
    <name type="scientific">Linderina macrospora</name>
    <dbReference type="NCBI Taxonomy" id="4868"/>
    <lineage>
        <taxon>Eukaryota</taxon>
        <taxon>Fungi</taxon>
        <taxon>Fungi incertae sedis</taxon>
        <taxon>Zoopagomycota</taxon>
        <taxon>Kickxellomycotina</taxon>
        <taxon>Kickxellomycetes</taxon>
        <taxon>Kickxellales</taxon>
        <taxon>Kickxellaceae</taxon>
        <taxon>Linderina</taxon>
    </lineage>
</organism>
<dbReference type="Proteomes" id="UP001150603">
    <property type="component" value="Unassembled WGS sequence"/>
</dbReference>
<sequence length="496" mass="54477">VVEILDIAHYKGAPGVYLHVIPVQSPTMTPQMDSLVVRFSTKAEYTAWKPKLDEHVMHTLNSPTPHMDSLMADFARASISHTRPTSGSSLASPSQSCFGSSVNASVSEIPTISLRDVYVPFPAPQPKSKIRRGWEFLRSKTENITSRSLKRQLKKYGGGGGKRRATDPPLAPPSQVKELRRISRPVTARNSSQPISTPIMPGSTDFVHVSPVIAPSAANGGRGDAPALGIYRANGSRELSSLDTVVLKSYSNYSCRRSEEASTHSPTSDKHFKFEVGSATLCGDSSSSNSNTLTSSFSPIAVRPSRLNIEAVDLDLDSETSSIELTPVYSEHTPKFRTLHGAAPYVKPLPVPKRRVSRVAGGARKPAPRFEIGSAKLTYGDVPKPPVAWQQQQQQHQQNQPPKQPVSLGVPNTNSTHSRSISWYTSVSAVRPTLRKWSVGDALQKPSMEQLSGPYQMVYHPVPEEQGQEPQRDPRFRAAYTLGRYHNRMERRNTNA</sequence>
<keyword evidence="2" id="KW-1185">Reference proteome</keyword>
<feature type="non-terminal residue" evidence="1">
    <location>
        <position position="1"/>
    </location>
</feature>
<proteinExistence type="predicted"/>
<comment type="caution">
    <text evidence="1">The sequence shown here is derived from an EMBL/GenBank/DDBJ whole genome shotgun (WGS) entry which is preliminary data.</text>
</comment>
<reference evidence="1" key="1">
    <citation type="submission" date="2022-07" db="EMBL/GenBank/DDBJ databases">
        <title>Phylogenomic reconstructions and comparative analyses of Kickxellomycotina fungi.</title>
        <authorList>
            <person name="Reynolds N.K."/>
            <person name="Stajich J.E."/>
            <person name="Barry K."/>
            <person name="Grigoriev I.V."/>
            <person name="Crous P."/>
            <person name="Smith M.E."/>
        </authorList>
    </citation>
    <scope>NUCLEOTIDE SEQUENCE</scope>
    <source>
        <strain evidence="1">NRRL 5244</strain>
    </source>
</reference>
<evidence type="ECO:0000313" key="1">
    <source>
        <dbReference type="EMBL" id="KAJ1951216.1"/>
    </source>
</evidence>
<name>A0ACC1JH26_9FUNG</name>
<gene>
    <name evidence="1" type="ORF">FBU59_000301</name>
</gene>
<accession>A0ACC1JH26</accession>